<keyword evidence="1" id="KW-0472">Membrane</keyword>
<sequence length="53" mass="6145">NHKTPKNMREQKTENNFDNFFIFASFSQILLTSLYNLNTYFGSPPVDGVQRSS</sequence>
<organism evidence="2">
    <name type="scientific">marine metagenome</name>
    <dbReference type="NCBI Taxonomy" id="408172"/>
    <lineage>
        <taxon>unclassified sequences</taxon>
        <taxon>metagenomes</taxon>
        <taxon>ecological metagenomes</taxon>
    </lineage>
</organism>
<keyword evidence="1" id="KW-1133">Transmembrane helix</keyword>
<reference evidence="2" key="1">
    <citation type="submission" date="2018-05" db="EMBL/GenBank/DDBJ databases">
        <authorList>
            <person name="Lanie J.A."/>
            <person name="Ng W.-L."/>
            <person name="Kazmierczak K.M."/>
            <person name="Andrzejewski T.M."/>
            <person name="Davidsen T.M."/>
            <person name="Wayne K.J."/>
            <person name="Tettelin H."/>
            <person name="Glass J.I."/>
            <person name="Rusch D."/>
            <person name="Podicherti R."/>
            <person name="Tsui H.-C.T."/>
            <person name="Winkler M.E."/>
        </authorList>
    </citation>
    <scope>NUCLEOTIDE SEQUENCE</scope>
</reference>
<keyword evidence="1" id="KW-0812">Transmembrane</keyword>
<gene>
    <name evidence="2" type="ORF">METZ01_LOCUS203312</name>
</gene>
<protein>
    <submittedName>
        <fullName evidence="2">Uncharacterized protein</fullName>
    </submittedName>
</protein>
<evidence type="ECO:0000313" key="2">
    <source>
        <dbReference type="EMBL" id="SVB50458.1"/>
    </source>
</evidence>
<accession>A0A382EIA5</accession>
<dbReference type="AlphaFoldDB" id="A0A382EIA5"/>
<name>A0A382EIA5_9ZZZZ</name>
<evidence type="ECO:0000256" key="1">
    <source>
        <dbReference type="SAM" id="Phobius"/>
    </source>
</evidence>
<dbReference type="EMBL" id="UINC01044680">
    <property type="protein sequence ID" value="SVB50458.1"/>
    <property type="molecule type" value="Genomic_DNA"/>
</dbReference>
<proteinExistence type="predicted"/>
<feature type="transmembrane region" description="Helical" evidence="1">
    <location>
        <begin position="20"/>
        <end position="37"/>
    </location>
</feature>
<feature type="non-terminal residue" evidence="2">
    <location>
        <position position="1"/>
    </location>
</feature>